<reference evidence="10 11" key="1">
    <citation type="submission" date="2022-05" db="EMBL/GenBank/DDBJ databases">
        <authorList>
            <consortium name="Genoscope - CEA"/>
            <person name="William W."/>
        </authorList>
    </citation>
    <scope>NUCLEOTIDE SEQUENCE [LARGE SCALE GENOMIC DNA]</scope>
</reference>
<keyword evidence="2" id="KW-0716">Sensory transduction</keyword>
<evidence type="ECO:0000256" key="1">
    <source>
        <dbReference type="ARBA" id="ARBA00022448"/>
    </source>
</evidence>
<feature type="transmembrane region" description="Helical" evidence="9">
    <location>
        <begin position="668"/>
        <end position="690"/>
    </location>
</feature>
<dbReference type="PROSITE" id="PS50088">
    <property type="entry name" value="ANK_REPEAT"/>
    <property type="match status" value="7"/>
</dbReference>
<keyword evidence="7" id="KW-0407">Ion channel</keyword>
<evidence type="ECO:0000256" key="7">
    <source>
        <dbReference type="ARBA" id="ARBA00023303"/>
    </source>
</evidence>
<feature type="repeat" description="ANK" evidence="8">
    <location>
        <begin position="360"/>
        <end position="392"/>
    </location>
</feature>
<keyword evidence="1" id="KW-0813">Transport</keyword>
<dbReference type="Pfam" id="PF12796">
    <property type="entry name" value="Ank_2"/>
    <property type="match status" value="5"/>
</dbReference>
<dbReference type="InterPro" id="IPR002110">
    <property type="entry name" value="Ankyrin_rpt"/>
</dbReference>
<feature type="repeat" description="ANK" evidence="8">
    <location>
        <begin position="224"/>
        <end position="256"/>
    </location>
</feature>
<comment type="caution">
    <text evidence="10">The sequence shown here is derived from an EMBL/GenBank/DDBJ whole genome shotgun (WGS) entry which is preliminary data.</text>
</comment>
<evidence type="ECO:0008006" key="12">
    <source>
        <dbReference type="Google" id="ProtNLM"/>
    </source>
</evidence>
<protein>
    <recommendedName>
        <fullName evidence="12">Transient receptor potential cation channel subfamily A member 1</fullName>
    </recommendedName>
</protein>
<dbReference type="PRINTS" id="PR01415">
    <property type="entry name" value="ANKYRIN"/>
</dbReference>
<feature type="transmembrane region" description="Helical" evidence="9">
    <location>
        <begin position="636"/>
        <end position="656"/>
    </location>
</feature>
<evidence type="ECO:0000256" key="2">
    <source>
        <dbReference type="ARBA" id="ARBA00022606"/>
    </source>
</evidence>
<keyword evidence="6" id="KW-0325">Glycoprotein</keyword>
<evidence type="ECO:0000256" key="5">
    <source>
        <dbReference type="ARBA" id="ARBA00023065"/>
    </source>
</evidence>
<evidence type="ECO:0000313" key="11">
    <source>
        <dbReference type="Proteomes" id="UP001159405"/>
    </source>
</evidence>
<feature type="transmembrane region" description="Helical" evidence="9">
    <location>
        <begin position="702"/>
        <end position="720"/>
    </location>
</feature>
<dbReference type="Proteomes" id="UP001159405">
    <property type="component" value="Unassembled WGS sequence"/>
</dbReference>
<keyword evidence="9" id="KW-0812">Transmembrane</keyword>
<proteinExistence type="predicted"/>
<keyword evidence="3" id="KW-0677">Repeat</keyword>
<feature type="repeat" description="ANK" evidence="8">
    <location>
        <begin position="121"/>
        <end position="153"/>
    </location>
</feature>
<keyword evidence="9" id="KW-1133">Transmembrane helix</keyword>
<keyword evidence="5" id="KW-0406">Ion transport</keyword>
<feature type="repeat" description="ANK" evidence="8">
    <location>
        <begin position="47"/>
        <end position="79"/>
    </location>
</feature>
<accession>A0ABN8MZ13</accession>
<feature type="transmembrane region" description="Helical" evidence="9">
    <location>
        <begin position="597"/>
        <end position="616"/>
    </location>
</feature>
<organism evidence="10 11">
    <name type="scientific">Porites lobata</name>
    <dbReference type="NCBI Taxonomy" id="104759"/>
    <lineage>
        <taxon>Eukaryota</taxon>
        <taxon>Metazoa</taxon>
        <taxon>Cnidaria</taxon>
        <taxon>Anthozoa</taxon>
        <taxon>Hexacorallia</taxon>
        <taxon>Scleractinia</taxon>
        <taxon>Fungiina</taxon>
        <taxon>Poritidae</taxon>
        <taxon>Porites</taxon>
    </lineage>
</organism>
<gene>
    <name evidence="10" type="ORF">PLOB_00030844</name>
</gene>
<name>A0ABN8MZ13_9CNID</name>
<feature type="transmembrane region" description="Helical" evidence="9">
    <location>
        <begin position="570"/>
        <end position="585"/>
    </location>
</feature>
<dbReference type="PANTHER" id="PTHR47143">
    <property type="entry name" value="TRANSIENT RECEPTOR POTENTIAL CATION CHANNEL PROTEIN PAINLESS"/>
    <property type="match status" value="1"/>
</dbReference>
<evidence type="ECO:0000256" key="4">
    <source>
        <dbReference type="ARBA" id="ARBA00023043"/>
    </source>
</evidence>
<feature type="transmembrane region" description="Helical" evidence="9">
    <location>
        <begin position="729"/>
        <end position="762"/>
    </location>
</feature>
<sequence>MEYNADVTLTDDAGDTPLHTAIHVGSQRLVLTLLQRGGCDVHSLGRNSATPLHLAAAMDNDAICKILVDHNARITPLDNDRMTPIGRAIERGASKSARYLLQIVNEQKGSVEDFMHDADIDGSTLLHLAANSGVLKMVELCVEYGARVRQPKRSDKTTAFHMACEQGSMPMVQYLVSKDPAICRITLVDFRGKTPLHLAAGKNHVHIVEFLLENGAALDPKDDERRTPLYLAASYGANSVVTFLMNEGADVTIRDTMLKSVVHAAVGDATSMAYLLQSPAAAALITEKDVDGFTPVHYAARRGDVKTIKLFVAKNRTSSSVLSNSLDTPIHVASRYGWTDTAVALMENQNAKILNMQNSQGKTALHFACAEGHDSTAEELLILGAEIQRDYNERTPLHYAAGRGSLACCQVMVKKYEDCVNDVDKSKNTAMHLAAINGHPLVVNFFLTDLKAKVLMNNDHENILDIAVRSEHKDVASVIARHDRWEEVLCKCSTGLVPLMKKLIERMPDVVVDFLDQCVEEKGDPESEDYMMTYNLNLIQGHYPGEKLKGDRKSMQLIEAMALHRRERCLTHVILFNFSFILLYRKKYGWITFTVNLLSYFCFIIPLTALAVHGRGGVENLCSNGTFISIEESCTYSDLTTQVLSVAVLIVTTGLMAKHVIALIRKRLAYVLSFLNLVEWICYVATFVFVLPPCDCKKGYKLQAGAVALFFGWMNLILYFRRLSSYGQYVIMLTTMFVTLFKVTLLWLLFVMAFGTTFYMIMDQGVFTERLEYSLMTIYVMTMGELNYHDEFVPWERLPFSTLTNILFIVLVLAMPIILMNMLVQMLLDIERSMPTFFLKHVQVEGYSEFPNHAQSIRAKLFDAFVSFRKPETAEVEEEEELSPGMAKIIGKLDEQEKRVDKMYDMFKEQSDTLKEQGEILKELLNHVKEKSKKDETTKMPGLQLFGF</sequence>
<dbReference type="PANTHER" id="PTHR47143:SF1">
    <property type="entry name" value="ION_TRANS DOMAIN-CONTAINING PROTEIN"/>
    <property type="match status" value="1"/>
</dbReference>
<evidence type="ECO:0000256" key="8">
    <source>
        <dbReference type="PROSITE-ProRule" id="PRU00023"/>
    </source>
</evidence>
<feature type="transmembrane region" description="Helical" evidence="9">
    <location>
        <begin position="803"/>
        <end position="824"/>
    </location>
</feature>
<evidence type="ECO:0000256" key="9">
    <source>
        <dbReference type="SAM" id="Phobius"/>
    </source>
</evidence>
<feature type="repeat" description="ANK" evidence="8">
    <location>
        <begin position="13"/>
        <end position="46"/>
    </location>
</feature>
<feature type="repeat" description="ANK" evidence="8">
    <location>
        <begin position="191"/>
        <end position="223"/>
    </location>
</feature>
<keyword evidence="4 8" id="KW-0040">ANK repeat</keyword>
<evidence type="ECO:0000313" key="10">
    <source>
        <dbReference type="EMBL" id="CAH3036218.1"/>
    </source>
</evidence>
<dbReference type="SMART" id="SM00248">
    <property type="entry name" value="ANK"/>
    <property type="match status" value="13"/>
</dbReference>
<evidence type="ECO:0000256" key="3">
    <source>
        <dbReference type="ARBA" id="ARBA00022737"/>
    </source>
</evidence>
<dbReference type="PROSITE" id="PS50297">
    <property type="entry name" value="ANK_REP_REGION"/>
    <property type="match status" value="7"/>
</dbReference>
<dbReference type="InterPro" id="IPR052076">
    <property type="entry name" value="TRP_cation_channel"/>
</dbReference>
<keyword evidence="11" id="KW-1185">Reference proteome</keyword>
<dbReference type="EMBL" id="CALNXK010000004">
    <property type="protein sequence ID" value="CAH3036218.1"/>
    <property type="molecule type" value="Genomic_DNA"/>
</dbReference>
<dbReference type="InterPro" id="IPR036770">
    <property type="entry name" value="Ankyrin_rpt-contain_sf"/>
</dbReference>
<dbReference type="SUPFAM" id="SSF48403">
    <property type="entry name" value="Ankyrin repeat"/>
    <property type="match status" value="2"/>
</dbReference>
<evidence type="ECO:0000256" key="6">
    <source>
        <dbReference type="ARBA" id="ARBA00023180"/>
    </source>
</evidence>
<feature type="repeat" description="ANK" evidence="8">
    <location>
        <begin position="291"/>
        <end position="312"/>
    </location>
</feature>
<keyword evidence="9" id="KW-0472">Membrane</keyword>
<dbReference type="Gene3D" id="1.25.40.20">
    <property type="entry name" value="Ankyrin repeat-containing domain"/>
    <property type="match status" value="4"/>
</dbReference>